<reference evidence="1 2" key="1">
    <citation type="journal article" date="2019" name="Emerg. Microbes Infect.">
        <title>Comprehensive subspecies identification of 175 nontuberculous mycobacteria species based on 7547 genomic profiles.</title>
        <authorList>
            <person name="Matsumoto Y."/>
            <person name="Kinjo T."/>
            <person name="Motooka D."/>
            <person name="Nabeya D."/>
            <person name="Jung N."/>
            <person name="Uechi K."/>
            <person name="Horii T."/>
            <person name="Iida T."/>
            <person name="Fujita J."/>
            <person name="Nakamura S."/>
        </authorList>
    </citation>
    <scope>NUCLEOTIDE SEQUENCE [LARGE SCALE GENOMIC DNA]</scope>
    <source>
        <strain evidence="1 2">JCM 12272</strain>
        <plasmid evidence="1">pJCM12272</plasmid>
    </source>
</reference>
<geneLocation type="plasmid" evidence="1 2">
    <name>pJCM12272</name>
</geneLocation>
<organism evidence="1 2">
    <name type="scientific">Mycolicibacterium alvei</name>
    <dbReference type="NCBI Taxonomy" id="67081"/>
    <lineage>
        <taxon>Bacteria</taxon>
        <taxon>Bacillati</taxon>
        <taxon>Actinomycetota</taxon>
        <taxon>Actinomycetes</taxon>
        <taxon>Mycobacteriales</taxon>
        <taxon>Mycobacteriaceae</taxon>
        <taxon>Mycolicibacterium</taxon>
    </lineage>
</organism>
<accession>A0A6N4V3U1</accession>
<name>A0A6N4V3U1_9MYCO</name>
<dbReference type="Proteomes" id="UP000466906">
    <property type="component" value="Plasmid pJCM12272"/>
</dbReference>
<proteinExistence type="predicted"/>
<dbReference type="Pfam" id="PF15598">
    <property type="entry name" value="Imm61"/>
    <property type="match status" value="1"/>
</dbReference>
<keyword evidence="1" id="KW-0614">Plasmid</keyword>
<dbReference type="RefSeq" id="WP_163670496.1">
    <property type="nucleotide sequence ID" value="NZ_AP022566.1"/>
</dbReference>
<dbReference type="KEGG" id="malv:MALV_55570"/>
<sequence>MSVAPLLSAQCVGWARAAGYSHVVDDSAATTVLSSHSGRYFLRLRSRGRVEISEADDDPDDRTGSQERTIVFAADVGVAERCLYGLCGDDLRDDVGLPYLDLPFAEEDLAGGFDLTEVSGTYRLLRHVTFGVRAAAPDSAAGMATLVPLSHLLSISEDDVRRSFLSETGAPLLDASGRYGPR</sequence>
<evidence type="ECO:0000313" key="1">
    <source>
        <dbReference type="EMBL" id="BBX30432.1"/>
    </source>
</evidence>
<dbReference type="EMBL" id="AP022566">
    <property type="protein sequence ID" value="BBX30432.1"/>
    <property type="molecule type" value="Genomic_DNA"/>
</dbReference>
<evidence type="ECO:0000313" key="2">
    <source>
        <dbReference type="Proteomes" id="UP000466906"/>
    </source>
</evidence>
<protein>
    <submittedName>
        <fullName evidence="1">Uncharacterized protein</fullName>
    </submittedName>
</protein>
<dbReference type="InterPro" id="IPR028953">
    <property type="entry name" value="Imm_IFT-like"/>
</dbReference>
<keyword evidence="2" id="KW-1185">Reference proteome</keyword>
<dbReference type="AlphaFoldDB" id="A0A6N4V3U1"/>
<gene>
    <name evidence="1" type="ORF">MALV_55570</name>
</gene>